<dbReference type="AlphaFoldDB" id="A0A1G1W970"/>
<keyword evidence="1" id="KW-0472">Membrane</keyword>
<keyword evidence="1" id="KW-1133">Transmembrane helix</keyword>
<gene>
    <name evidence="2" type="ORF">A2172_01290</name>
</gene>
<name>A0A1G1W970_9BACT</name>
<feature type="transmembrane region" description="Helical" evidence="1">
    <location>
        <begin position="6"/>
        <end position="29"/>
    </location>
</feature>
<evidence type="ECO:0000313" key="3">
    <source>
        <dbReference type="Proteomes" id="UP000176631"/>
    </source>
</evidence>
<evidence type="ECO:0000313" key="2">
    <source>
        <dbReference type="EMBL" id="OGY24161.1"/>
    </source>
</evidence>
<protein>
    <recommendedName>
        <fullName evidence="4">DUF948 domain-containing protein</fullName>
    </recommendedName>
</protein>
<keyword evidence="1" id="KW-0812">Transmembrane</keyword>
<proteinExistence type="predicted"/>
<accession>A0A1G1W970</accession>
<dbReference type="EMBL" id="MHCP01000015">
    <property type="protein sequence ID" value="OGY24161.1"/>
    <property type="molecule type" value="Genomic_DNA"/>
</dbReference>
<organism evidence="2 3">
    <name type="scientific">Candidatus Woykebacteria bacterium RBG_13_40_15</name>
    <dbReference type="NCBI Taxonomy" id="1802593"/>
    <lineage>
        <taxon>Bacteria</taxon>
        <taxon>Candidatus Woykeibacteriota</taxon>
    </lineage>
</organism>
<comment type="caution">
    <text evidence="2">The sequence shown here is derived from an EMBL/GenBank/DDBJ whole genome shotgun (WGS) entry which is preliminary data.</text>
</comment>
<reference evidence="2 3" key="1">
    <citation type="journal article" date="2016" name="Nat. Commun.">
        <title>Thousands of microbial genomes shed light on interconnected biogeochemical processes in an aquifer system.</title>
        <authorList>
            <person name="Anantharaman K."/>
            <person name="Brown C.T."/>
            <person name="Hug L.A."/>
            <person name="Sharon I."/>
            <person name="Castelle C.J."/>
            <person name="Probst A.J."/>
            <person name="Thomas B.C."/>
            <person name="Singh A."/>
            <person name="Wilkins M.J."/>
            <person name="Karaoz U."/>
            <person name="Brodie E.L."/>
            <person name="Williams K.H."/>
            <person name="Hubbard S.S."/>
            <person name="Banfield J.F."/>
        </authorList>
    </citation>
    <scope>NUCLEOTIDE SEQUENCE [LARGE SCALE GENOMIC DNA]</scope>
</reference>
<evidence type="ECO:0008006" key="4">
    <source>
        <dbReference type="Google" id="ProtNLM"/>
    </source>
</evidence>
<evidence type="ECO:0000256" key="1">
    <source>
        <dbReference type="SAM" id="Phobius"/>
    </source>
</evidence>
<dbReference type="Proteomes" id="UP000176631">
    <property type="component" value="Unassembled WGS sequence"/>
</dbReference>
<sequence length="94" mass="10430">MDATTFLLVIIFLVAVVLIAVGVYLIIVLTEFRATIRHTNKILAHVDSLLEIVDNKIARPASSLVGILGVVKDVADLFKDFQNKVHKHGESHER</sequence>
<dbReference type="STRING" id="1802593.A2172_01290"/>